<feature type="region of interest" description="Disordered" evidence="1">
    <location>
        <begin position="86"/>
        <end position="116"/>
    </location>
</feature>
<protein>
    <submittedName>
        <fullName evidence="2">Putative ovule protein</fullName>
    </submittedName>
</protein>
<dbReference type="AlphaFoldDB" id="A0A0V0ID99"/>
<sequence>MSTNHSFEFNPANYPAKQTERKSNLLTETKPISKTRKCKHAVMNHHQIPEPVNKALGIVHQNFQNKRRESSKLTNEQRSKLYAYTNTSTITKMPKAQNQVPPSKHSVQSKKSSKKE</sequence>
<proteinExistence type="predicted"/>
<evidence type="ECO:0000313" key="2">
    <source>
        <dbReference type="EMBL" id="JAP30605.1"/>
    </source>
</evidence>
<evidence type="ECO:0000256" key="1">
    <source>
        <dbReference type="SAM" id="MobiDB-lite"/>
    </source>
</evidence>
<feature type="compositionally biased region" description="Basic residues" evidence="1">
    <location>
        <begin position="107"/>
        <end position="116"/>
    </location>
</feature>
<reference evidence="2" key="1">
    <citation type="submission" date="2015-12" db="EMBL/GenBank/DDBJ databases">
        <title>Gene expression during late stages of embryo sac development: a critical building block for successful pollen-pistil interactions.</title>
        <authorList>
            <person name="Liu Y."/>
            <person name="Joly V."/>
            <person name="Sabar M."/>
            <person name="Matton D.P."/>
        </authorList>
    </citation>
    <scope>NUCLEOTIDE SEQUENCE</scope>
</reference>
<feature type="compositionally biased region" description="Polar residues" evidence="1">
    <location>
        <begin position="86"/>
        <end position="101"/>
    </location>
</feature>
<feature type="region of interest" description="Disordered" evidence="1">
    <location>
        <begin position="1"/>
        <end position="23"/>
    </location>
</feature>
<organism evidence="2">
    <name type="scientific">Solanum chacoense</name>
    <name type="common">Chaco potato</name>
    <dbReference type="NCBI Taxonomy" id="4108"/>
    <lineage>
        <taxon>Eukaryota</taxon>
        <taxon>Viridiplantae</taxon>
        <taxon>Streptophyta</taxon>
        <taxon>Embryophyta</taxon>
        <taxon>Tracheophyta</taxon>
        <taxon>Spermatophyta</taxon>
        <taxon>Magnoliopsida</taxon>
        <taxon>eudicotyledons</taxon>
        <taxon>Gunneridae</taxon>
        <taxon>Pentapetalae</taxon>
        <taxon>asterids</taxon>
        <taxon>lamiids</taxon>
        <taxon>Solanales</taxon>
        <taxon>Solanaceae</taxon>
        <taxon>Solanoideae</taxon>
        <taxon>Solaneae</taxon>
        <taxon>Solanum</taxon>
    </lineage>
</organism>
<accession>A0A0V0ID99</accession>
<name>A0A0V0ID99_SOLCH</name>
<dbReference type="EMBL" id="GEDG01007898">
    <property type="protein sequence ID" value="JAP30605.1"/>
    <property type="molecule type" value="Transcribed_RNA"/>
</dbReference>